<dbReference type="SMART" id="SM00822">
    <property type="entry name" value="PKS_KR"/>
    <property type="match status" value="1"/>
</dbReference>
<keyword evidence="2" id="KW-0560">Oxidoreductase</keyword>
<dbReference type="Proteomes" id="UP000198723">
    <property type="component" value="Unassembled WGS sequence"/>
</dbReference>
<dbReference type="PRINTS" id="PR00080">
    <property type="entry name" value="SDRFAMILY"/>
</dbReference>
<evidence type="ECO:0000313" key="5">
    <source>
        <dbReference type="Proteomes" id="UP000198723"/>
    </source>
</evidence>
<dbReference type="CDD" id="cd05233">
    <property type="entry name" value="SDR_c"/>
    <property type="match status" value="1"/>
</dbReference>
<evidence type="ECO:0000313" key="4">
    <source>
        <dbReference type="EMBL" id="SCB60356.1"/>
    </source>
</evidence>
<dbReference type="InterPro" id="IPR057326">
    <property type="entry name" value="KR_dom"/>
</dbReference>
<dbReference type="InterPro" id="IPR002347">
    <property type="entry name" value="SDR_fam"/>
</dbReference>
<organism evidence="4 5">
    <name type="scientific">Rhizobium aethiopicum</name>
    <dbReference type="NCBI Taxonomy" id="1138170"/>
    <lineage>
        <taxon>Bacteria</taxon>
        <taxon>Pseudomonadati</taxon>
        <taxon>Pseudomonadota</taxon>
        <taxon>Alphaproteobacteria</taxon>
        <taxon>Hyphomicrobiales</taxon>
        <taxon>Rhizobiaceae</taxon>
        <taxon>Rhizobium/Agrobacterium group</taxon>
        <taxon>Rhizobium</taxon>
    </lineage>
</organism>
<dbReference type="STRING" id="1138170.GA0061105_110160"/>
<dbReference type="GO" id="GO:0016491">
    <property type="term" value="F:oxidoreductase activity"/>
    <property type="evidence" value="ECO:0007669"/>
    <property type="project" value="UniProtKB-KW"/>
</dbReference>
<dbReference type="Pfam" id="PF13561">
    <property type="entry name" value="adh_short_C2"/>
    <property type="match status" value="1"/>
</dbReference>
<proteinExistence type="inferred from homology"/>
<dbReference type="PANTHER" id="PTHR43639">
    <property type="entry name" value="OXIDOREDUCTASE, SHORT-CHAIN DEHYDROGENASE/REDUCTASE FAMILY (AFU_ORTHOLOGUE AFUA_5G02870)"/>
    <property type="match status" value="1"/>
</dbReference>
<accession>A0A1C3Y7A8</accession>
<sequence length="291" mass="31080">MEPGKIDVCLSFGRRAHMLRANGATGGIVREEDGFVFHPRLFENRNVVVTGGGRGIGLEVARQFLDCGAKVIVHTGRKPGRDLPDFLLTAESERRALLLHADFTAIGGAVQFAENALAFFEKVHVLVNNAGTMLGRYPAATLTDTDYETIVRLNQTSVVALTRALLPALKAAEGAAIVNTVSISALTGGSPGSSIYSASKAFVSTYSKALARELAPDGIRVNCVSPGTIETDFHERYSSREKLEQTRKSIPLQRLGTAEDCAPAYLFLAAPSLSGYITGQVLEINGGQLIC</sequence>
<comment type="similarity">
    <text evidence="1">Belongs to the short-chain dehydrogenases/reductases (SDR) family.</text>
</comment>
<feature type="domain" description="Ketoreductase" evidence="3">
    <location>
        <begin position="45"/>
        <end position="227"/>
    </location>
</feature>
<gene>
    <name evidence="4" type="ORF">GA0061105_110160</name>
</gene>
<protein>
    <submittedName>
        <fullName evidence="4">3-oxoacyl-[acyl-carrier protein] reductase</fullName>
    </submittedName>
</protein>
<dbReference type="InterPro" id="IPR036291">
    <property type="entry name" value="NAD(P)-bd_dom_sf"/>
</dbReference>
<dbReference type="InterPro" id="IPR020904">
    <property type="entry name" value="Sc_DH/Rdtase_CS"/>
</dbReference>
<reference evidence="4 5" key="1">
    <citation type="submission" date="2016-08" db="EMBL/GenBank/DDBJ databases">
        <authorList>
            <person name="Seilhamer J.J."/>
        </authorList>
    </citation>
    <scope>NUCLEOTIDE SEQUENCE [LARGE SCALE GENOMIC DNA]</scope>
    <source>
        <strain evidence="4 5">HBR26</strain>
    </source>
</reference>
<dbReference type="FunFam" id="3.40.50.720:FF:000084">
    <property type="entry name" value="Short-chain dehydrogenase reductase"/>
    <property type="match status" value="1"/>
</dbReference>
<dbReference type="EMBL" id="FMAJ01000010">
    <property type="protein sequence ID" value="SCB60356.1"/>
    <property type="molecule type" value="Genomic_DNA"/>
</dbReference>
<dbReference type="PANTHER" id="PTHR43639:SF1">
    <property type="entry name" value="SHORT-CHAIN DEHYDROGENASE_REDUCTASE FAMILY PROTEIN"/>
    <property type="match status" value="1"/>
</dbReference>
<dbReference type="AlphaFoldDB" id="A0A1C3Y7A8"/>
<dbReference type="SUPFAM" id="SSF51735">
    <property type="entry name" value="NAD(P)-binding Rossmann-fold domains"/>
    <property type="match status" value="1"/>
</dbReference>
<dbReference type="Gene3D" id="3.40.50.720">
    <property type="entry name" value="NAD(P)-binding Rossmann-like Domain"/>
    <property type="match status" value="1"/>
</dbReference>
<evidence type="ECO:0000259" key="3">
    <source>
        <dbReference type="SMART" id="SM00822"/>
    </source>
</evidence>
<dbReference type="PRINTS" id="PR00081">
    <property type="entry name" value="GDHRDH"/>
</dbReference>
<dbReference type="PROSITE" id="PS00061">
    <property type="entry name" value="ADH_SHORT"/>
    <property type="match status" value="1"/>
</dbReference>
<evidence type="ECO:0000256" key="2">
    <source>
        <dbReference type="ARBA" id="ARBA00023002"/>
    </source>
</evidence>
<evidence type="ECO:0000256" key="1">
    <source>
        <dbReference type="ARBA" id="ARBA00006484"/>
    </source>
</evidence>
<name>A0A1C3Y7A8_9HYPH</name>